<dbReference type="EMBL" id="FJNE01000002">
    <property type="protein sequence ID" value="CZQ85682.1"/>
    <property type="molecule type" value="Genomic_DNA"/>
</dbReference>
<dbReference type="Proteomes" id="UP000242754">
    <property type="component" value="Unassembled WGS sequence"/>
</dbReference>
<gene>
    <name evidence="2" type="ORF">Tpal_667</name>
</gene>
<dbReference type="Pfam" id="PF00121">
    <property type="entry name" value="TIM"/>
    <property type="match status" value="1"/>
</dbReference>
<dbReference type="RefSeq" id="WP_087031397.1">
    <property type="nucleotide sequence ID" value="NZ_FJNE01000002.1"/>
</dbReference>
<evidence type="ECO:0000313" key="3">
    <source>
        <dbReference type="Proteomes" id="UP000242754"/>
    </source>
</evidence>
<proteinExistence type="predicted"/>
<keyword evidence="1 2" id="KW-0413">Isomerase</keyword>
<dbReference type="InterPro" id="IPR013785">
    <property type="entry name" value="Aldolase_TIM"/>
</dbReference>
<accession>A0A143YCT0</accession>
<evidence type="ECO:0000256" key="1">
    <source>
        <dbReference type="ARBA" id="ARBA00023235"/>
    </source>
</evidence>
<dbReference type="GO" id="GO:0004807">
    <property type="term" value="F:triose-phosphate isomerase activity"/>
    <property type="evidence" value="ECO:0007669"/>
    <property type="project" value="InterPro"/>
</dbReference>
<organism evidence="2 3">
    <name type="scientific">Trichococcus palustris</name>
    <dbReference type="NCBI Taxonomy" id="140314"/>
    <lineage>
        <taxon>Bacteria</taxon>
        <taxon>Bacillati</taxon>
        <taxon>Bacillota</taxon>
        <taxon>Bacilli</taxon>
        <taxon>Lactobacillales</taxon>
        <taxon>Carnobacteriaceae</taxon>
        <taxon>Trichococcus</taxon>
    </lineage>
</organism>
<keyword evidence="3" id="KW-1185">Reference proteome</keyword>
<protein>
    <submittedName>
        <fullName evidence="2">Triosephosphate isomerase</fullName>
    </submittedName>
</protein>
<dbReference type="SUPFAM" id="SSF51351">
    <property type="entry name" value="Triosephosphate isomerase (TIM)"/>
    <property type="match status" value="1"/>
</dbReference>
<dbReference type="InterPro" id="IPR000652">
    <property type="entry name" value="Triosephosphate_isomerase"/>
</dbReference>
<name>A0A143YCT0_9LACT</name>
<dbReference type="InterPro" id="IPR035990">
    <property type="entry name" value="TIM_sf"/>
</dbReference>
<dbReference type="OrthoDB" id="2571246at2"/>
<reference evidence="2 3" key="1">
    <citation type="submission" date="2016-02" db="EMBL/GenBank/DDBJ databases">
        <authorList>
            <person name="Wen L."/>
            <person name="He K."/>
            <person name="Yang H."/>
        </authorList>
    </citation>
    <scope>NUCLEOTIDE SEQUENCE [LARGE SCALE GENOMIC DNA]</scope>
    <source>
        <strain evidence="2">Trichococcus palustris</strain>
    </source>
</reference>
<sequence length="232" mass="24898">MAKTNIRTPFFVFNPKSYLFGEGLLELVREADTLAEEFPISIFVTAPFADIAAVSSNSKNIIVTAQHLDGIYPDKGMGHVLPESLYEAGARAVFLNHAEKPLTLNGLAKAISRAAELEIITIVCADSIAEAKAITMLNPDIVLCEPSELIGTGKTSDESYVKETIEAVKSLNPNVLVMQAAGISTADDVYRTILLQADGVGCTSGIVKAKDPKKMLRDMVQATVKASNKNNK</sequence>
<evidence type="ECO:0000313" key="2">
    <source>
        <dbReference type="EMBL" id="CZQ85682.1"/>
    </source>
</evidence>
<dbReference type="PROSITE" id="PS51440">
    <property type="entry name" value="TIM_2"/>
    <property type="match status" value="1"/>
</dbReference>
<dbReference type="AlphaFoldDB" id="A0A143YCT0"/>
<dbReference type="Gene3D" id="3.20.20.70">
    <property type="entry name" value="Aldolase class I"/>
    <property type="match status" value="1"/>
</dbReference>
<dbReference type="NCBIfam" id="NF003302">
    <property type="entry name" value="PRK04302.1"/>
    <property type="match status" value="1"/>
</dbReference>
<dbReference type="STRING" id="140314.SAMN04488076_101150"/>